<reference evidence="2" key="1">
    <citation type="submission" date="2018-02" db="EMBL/GenBank/DDBJ databases">
        <title>Rhizophora mucronata_Transcriptome.</title>
        <authorList>
            <person name="Meera S.P."/>
            <person name="Sreeshan A."/>
            <person name="Augustine A."/>
        </authorList>
    </citation>
    <scope>NUCLEOTIDE SEQUENCE</scope>
    <source>
        <tissue evidence="2">Leaf</tissue>
    </source>
</reference>
<protein>
    <recommendedName>
        <fullName evidence="3">Secreted protein</fullName>
    </recommendedName>
</protein>
<dbReference type="EMBL" id="GGEC01074535">
    <property type="protein sequence ID" value="MBX55019.1"/>
    <property type="molecule type" value="Transcribed_RNA"/>
</dbReference>
<accession>A0A2P2PK64</accession>
<keyword evidence="1" id="KW-0732">Signal</keyword>
<feature type="signal peptide" evidence="1">
    <location>
        <begin position="1"/>
        <end position="16"/>
    </location>
</feature>
<evidence type="ECO:0000256" key="1">
    <source>
        <dbReference type="SAM" id="SignalP"/>
    </source>
</evidence>
<feature type="chain" id="PRO_5015139628" description="Secreted protein" evidence="1">
    <location>
        <begin position="17"/>
        <end position="69"/>
    </location>
</feature>
<evidence type="ECO:0000313" key="2">
    <source>
        <dbReference type="EMBL" id="MBX55019.1"/>
    </source>
</evidence>
<organism evidence="2">
    <name type="scientific">Rhizophora mucronata</name>
    <name type="common">Asiatic mangrove</name>
    <dbReference type="NCBI Taxonomy" id="61149"/>
    <lineage>
        <taxon>Eukaryota</taxon>
        <taxon>Viridiplantae</taxon>
        <taxon>Streptophyta</taxon>
        <taxon>Embryophyta</taxon>
        <taxon>Tracheophyta</taxon>
        <taxon>Spermatophyta</taxon>
        <taxon>Magnoliopsida</taxon>
        <taxon>eudicotyledons</taxon>
        <taxon>Gunneridae</taxon>
        <taxon>Pentapetalae</taxon>
        <taxon>rosids</taxon>
        <taxon>fabids</taxon>
        <taxon>Malpighiales</taxon>
        <taxon>Rhizophoraceae</taxon>
        <taxon>Rhizophora</taxon>
    </lineage>
</organism>
<dbReference type="AlphaFoldDB" id="A0A2P2PK64"/>
<sequence>MIFILINCYILLLRCGWDIDGWWFHVHCTLLMNQTIVLRRLTLTQVRTNITFYPVLILRHNIFRCNLTR</sequence>
<proteinExistence type="predicted"/>
<name>A0A2P2PK64_RHIMU</name>
<evidence type="ECO:0008006" key="3">
    <source>
        <dbReference type="Google" id="ProtNLM"/>
    </source>
</evidence>